<evidence type="ECO:0000256" key="1">
    <source>
        <dbReference type="ARBA" id="ARBA00009922"/>
    </source>
</evidence>
<gene>
    <name evidence="15" type="ORF">FE247_05550</name>
</gene>
<reference evidence="15 16" key="1">
    <citation type="submission" date="2019-05" db="EMBL/GenBank/DDBJ databases">
        <title>Arcobacter cibarius and Arcobacter thereius providing challenges in identification an antibiotic susceptibility and Quinolone resistance.</title>
        <authorList>
            <person name="Busch A."/>
            <person name="Hanel I."/>
            <person name="Hotzel H."/>
            <person name="Tomaso H."/>
        </authorList>
    </citation>
    <scope>NUCLEOTIDE SEQUENCE [LARGE SCALE GENOMIC DNA]</scope>
    <source>
        <strain evidence="15 16">16CS0831-2</strain>
    </source>
</reference>
<evidence type="ECO:0000259" key="13">
    <source>
        <dbReference type="PROSITE" id="PS51198"/>
    </source>
</evidence>
<comment type="caution">
    <text evidence="15">The sequence shown here is derived from an EMBL/GenBank/DDBJ whole genome shotgun (WGS) entry which is preliminary data.</text>
</comment>
<evidence type="ECO:0000256" key="2">
    <source>
        <dbReference type="ARBA" id="ARBA00022741"/>
    </source>
</evidence>
<evidence type="ECO:0000256" key="6">
    <source>
        <dbReference type="ARBA" id="ARBA00023125"/>
    </source>
</evidence>
<dbReference type="InterPro" id="IPR014016">
    <property type="entry name" value="UvrD-like_ATP-bd"/>
</dbReference>
<comment type="similarity">
    <text evidence="1">Belongs to the helicase family. UvrD subfamily.</text>
</comment>
<keyword evidence="4 12" id="KW-0347">Helicase</keyword>
<dbReference type="InterPro" id="IPR014017">
    <property type="entry name" value="DNA_helicase_UvrD-like_C"/>
</dbReference>
<evidence type="ECO:0000256" key="11">
    <source>
        <dbReference type="ARBA" id="ARBA00048988"/>
    </source>
</evidence>
<dbReference type="PANTHER" id="PTHR11070">
    <property type="entry name" value="UVRD / RECB / PCRA DNA HELICASE FAMILY MEMBER"/>
    <property type="match status" value="1"/>
</dbReference>
<dbReference type="Pfam" id="PF00580">
    <property type="entry name" value="UvrD-helicase"/>
    <property type="match status" value="1"/>
</dbReference>
<dbReference type="RefSeq" id="WP_138108747.1">
    <property type="nucleotide sequence ID" value="NZ_JANJGI010000010.1"/>
</dbReference>
<dbReference type="Gene3D" id="3.40.50.300">
    <property type="entry name" value="P-loop containing nucleotide triphosphate hydrolases"/>
    <property type="match status" value="2"/>
</dbReference>
<dbReference type="EC" id="5.6.2.4" evidence="9"/>
<accession>A0ABY2V4S7</accession>
<proteinExistence type="inferred from homology"/>
<comment type="catalytic activity">
    <reaction evidence="11">
        <text>ATP + H2O = ADP + phosphate + H(+)</text>
        <dbReference type="Rhea" id="RHEA:13065"/>
        <dbReference type="ChEBI" id="CHEBI:15377"/>
        <dbReference type="ChEBI" id="CHEBI:15378"/>
        <dbReference type="ChEBI" id="CHEBI:30616"/>
        <dbReference type="ChEBI" id="CHEBI:43474"/>
        <dbReference type="ChEBI" id="CHEBI:456216"/>
        <dbReference type="EC" id="5.6.2.4"/>
    </reaction>
</comment>
<comment type="catalytic activity">
    <reaction evidence="8">
        <text>Couples ATP hydrolysis with the unwinding of duplex DNA by translocating in the 3'-5' direction.</text>
        <dbReference type="EC" id="5.6.2.4"/>
    </reaction>
</comment>
<dbReference type="Pfam" id="PF13361">
    <property type="entry name" value="UvrD_C"/>
    <property type="match status" value="1"/>
</dbReference>
<evidence type="ECO:0000256" key="5">
    <source>
        <dbReference type="ARBA" id="ARBA00022840"/>
    </source>
</evidence>
<evidence type="ECO:0000256" key="4">
    <source>
        <dbReference type="ARBA" id="ARBA00022806"/>
    </source>
</evidence>
<keyword evidence="5 12" id="KW-0067">ATP-binding</keyword>
<dbReference type="PANTHER" id="PTHR11070:SF2">
    <property type="entry name" value="ATP-DEPENDENT DNA HELICASE SRS2"/>
    <property type="match status" value="1"/>
</dbReference>
<feature type="binding site" evidence="12">
    <location>
        <begin position="25"/>
        <end position="32"/>
    </location>
    <ligand>
        <name>ATP</name>
        <dbReference type="ChEBI" id="CHEBI:30616"/>
    </ligand>
</feature>
<protein>
    <recommendedName>
        <fullName evidence="9">DNA 3'-5' helicase</fullName>
        <ecNumber evidence="9">5.6.2.4</ecNumber>
    </recommendedName>
    <alternativeName>
        <fullName evidence="10">DNA 3'-5' helicase II</fullName>
    </alternativeName>
</protein>
<dbReference type="PROSITE" id="PS51217">
    <property type="entry name" value="UVRD_HELICASE_CTER"/>
    <property type="match status" value="1"/>
</dbReference>
<evidence type="ECO:0000256" key="8">
    <source>
        <dbReference type="ARBA" id="ARBA00034617"/>
    </source>
</evidence>
<evidence type="ECO:0000256" key="10">
    <source>
        <dbReference type="ARBA" id="ARBA00034923"/>
    </source>
</evidence>
<keyword evidence="2 12" id="KW-0547">Nucleotide-binding</keyword>
<evidence type="ECO:0000256" key="12">
    <source>
        <dbReference type="PROSITE-ProRule" id="PRU00560"/>
    </source>
</evidence>
<dbReference type="EMBL" id="VBUC01000010">
    <property type="protein sequence ID" value="TLS99551.1"/>
    <property type="molecule type" value="Genomic_DNA"/>
</dbReference>
<organism evidence="15 16">
    <name type="scientific">Aliarcobacter cibarius</name>
    <dbReference type="NCBI Taxonomy" id="255507"/>
    <lineage>
        <taxon>Bacteria</taxon>
        <taxon>Pseudomonadati</taxon>
        <taxon>Campylobacterota</taxon>
        <taxon>Epsilonproteobacteria</taxon>
        <taxon>Campylobacterales</taxon>
        <taxon>Arcobacteraceae</taxon>
        <taxon>Aliarcobacter</taxon>
    </lineage>
</organism>
<dbReference type="InterPro" id="IPR000212">
    <property type="entry name" value="DNA_helicase_UvrD/REP"/>
</dbReference>
<keyword evidence="3 12" id="KW-0378">Hydrolase</keyword>
<keyword evidence="16" id="KW-1185">Reference proteome</keyword>
<evidence type="ECO:0000313" key="15">
    <source>
        <dbReference type="EMBL" id="TLS99551.1"/>
    </source>
</evidence>
<feature type="domain" description="UvrD-like helicase ATP-binding" evidence="13">
    <location>
        <begin position="4"/>
        <end position="278"/>
    </location>
</feature>
<keyword evidence="6" id="KW-0238">DNA-binding</keyword>
<evidence type="ECO:0000313" key="16">
    <source>
        <dbReference type="Proteomes" id="UP000305417"/>
    </source>
</evidence>
<dbReference type="Gene3D" id="1.10.10.160">
    <property type="match status" value="1"/>
</dbReference>
<dbReference type="InterPro" id="IPR027417">
    <property type="entry name" value="P-loop_NTPase"/>
</dbReference>
<name>A0ABY2V4S7_9BACT</name>
<evidence type="ECO:0000256" key="7">
    <source>
        <dbReference type="ARBA" id="ARBA00023235"/>
    </source>
</evidence>
<dbReference type="Proteomes" id="UP000305417">
    <property type="component" value="Unassembled WGS sequence"/>
</dbReference>
<evidence type="ECO:0000259" key="14">
    <source>
        <dbReference type="PROSITE" id="PS51217"/>
    </source>
</evidence>
<dbReference type="SUPFAM" id="SSF52540">
    <property type="entry name" value="P-loop containing nucleoside triphosphate hydrolases"/>
    <property type="match status" value="1"/>
</dbReference>
<evidence type="ECO:0000256" key="9">
    <source>
        <dbReference type="ARBA" id="ARBA00034808"/>
    </source>
</evidence>
<dbReference type="CDD" id="cd17932">
    <property type="entry name" value="DEXQc_UvrD"/>
    <property type="match status" value="1"/>
</dbReference>
<dbReference type="InterPro" id="IPR013986">
    <property type="entry name" value="DExx_box_DNA_helicase_dom_sf"/>
</dbReference>
<evidence type="ECO:0000256" key="3">
    <source>
        <dbReference type="ARBA" id="ARBA00022801"/>
    </source>
</evidence>
<dbReference type="PROSITE" id="PS51198">
    <property type="entry name" value="UVRD_HELICASE_ATP_BIND"/>
    <property type="match status" value="1"/>
</dbReference>
<dbReference type="Gene3D" id="1.10.486.10">
    <property type="entry name" value="PCRA, domain 4"/>
    <property type="match status" value="1"/>
</dbReference>
<feature type="domain" description="UvrD-like helicase C-terminal" evidence="14">
    <location>
        <begin position="279"/>
        <end position="601"/>
    </location>
</feature>
<sequence length="681" mass="77499">MPLSNLNQEQLNAATCKSGYNLIIASAGTGKTSTIVGRIAHLINSGIKPKEILLLTFTNKAAVEMINRVSKIFSKDIAKEIMAGTFHSVSFKLLKELDVNITLKQPNELKTVFKSIYEKRVFIDRNEEANPYDGGYLYDIYSLYLNSNNSEDFTSWIKEKSPAHESYTLIYEDVIDEFNSLKKEYGYVNFDDLLTTMLEVLKEKDFAFQEILVDEYQDTNPLQGRLLDAFRPKSLFCVGDYDQSIYAFNGSDIGIISTFAKRYKDANVFTLRKNYRSTKPILDLATKVIEFNERVYPKKLEVVRLENNHQPKLLVFNELFSQYEYISQLISKSSTPHNEIAIIYRNNSSADGIEANLREFSIPAKRKGGMSFFDSIEVKFLLDILVLQISTNDMMAFIHILEHGKGIGKAIAKDVFDALIKLGDGSLLNGFFHPNQSINNPYESRAKNQQLGLFDDFLELGSISKFKDCNFEEAFLANPILKHPKLTIDGAKYIYDIYLLFKQLRRTKNPENLLSMISSSMAYSKIKDMLSTKRATQKDGEINAIQKTKSLAKINRKAMLLRNLARNFSDLSKFINSMILGGSELSEGDGVNLLSIHASKGLEFKEVYVIDLMDGRFPNRKLMSKGGSLEEERRLFYVAVTRAKDILYLSYAKYDKIKKLTFVASPFLTEAGMKTDDEPQQ</sequence>
<dbReference type="GO" id="GO:0004386">
    <property type="term" value="F:helicase activity"/>
    <property type="evidence" value="ECO:0007669"/>
    <property type="project" value="UniProtKB-KW"/>
</dbReference>
<keyword evidence="7" id="KW-0413">Isomerase</keyword>